<comment type="similarity">
    <text evidence="6">Belongs to the MIP/aquaporin (TC 1.A.8) family.</text>
</comment>
<keyword evidence="2 6" id="KW-0813">Transport</keyword>
<dbReference type="InterPro" id="IPR023271">
    <property type="entry name" value="Aquaporin-like"/>
</dbReference>
<keyword evidence="4 7" id="KW-1133">Transmembrane helix</keyword>
<dbReference type="InterPro" id="IPR022357">
    <property type="entry name" value="MIP_CS"/>
</dbReference>
<dbReference type="RefSeq" id="WP_161072891.1">
    <property type="nucleotide sequence ID" value="NZ_WWCU01000015.1"/>
</dbReference>
<dbReference type="InterPro" id="IPR000425">
    <property type="entry name" value="MIP"/>
</dbReference>
<gene>
    <name evidence="8" type="ORF">GTP77_14635</name>
</gene>
<dbReference type="GO" id="GO:0015267">
    <property type="term" value="F:channel activity"/>
    <property type="evidence" value="ECO:0007669"/>
    <property type="project" value="InterPro"/>
</dbReference>
<reference evidence="8 9" key="1">
    <citation type="submission" date="2019-12" db="EMBL/GenBank/DDBJ databases">
        <title>Novel species isolated from a subtropical stream in China.</title>
        <authorList>
            <person name="Lu H."/>
        </authorList>
    </citation>
    <scope>NUCLEOTIDE SEQUENCE [LARGE SCALE GENOMIC DNA]</scope>
    <source>
        <strain evidence="8 9">FT127W</strain>
    </source>
</reference>
<dbReference type="EMBL" id="WWCU01000015">
    <property type="protein sequence ID" value="MYN08573.1"/>
    <property type="molecule type" value="Genomic_DNA"/>
</dbReference>
<dbReference type="PROSITE" id="PS00221">
    <property type="entry name" value="MIP"/>
    <property type="match status" value="1"/>
</dbReference>
<dbReference type="AlphaFoldDB" id="A0A7X4HD34"/>
<comment type="caution">
    <text evidence="8">The sequence shown here is derived from an EMBL/GenBank/DDBJ whole genome shotgun (WGS) entry which is preliminary data.</text>
</comment>
<evidence type="ECO:0000313" key="8">
    <source>
        <dbReference type="EMBL" id="MYN08573.1"/>
    </source>
</evidence>
<sequence length="242" mass="23868">MMAVTNKRSAAAGSKVCMAAGAGRGALIARRLAAEFAGTALLLAISCGAGFAAARLAGADAAWAPAIASAISSTGLALLILLFGPVSGGLFNPLLALSQAWRGSLEPELALPYAAAQGAGAMLGAACAHAIFGMPWLVAASQGHSGAASLLGEFAATFGLLAVFINCGRCRAAVAACAVAAYVMAACSWSPSIAHMNPAMTLARTLGSGGLRLADAPACILAQIAGAAAATMLFRRKPALQI</sequence>
<dbReference type="GO" id="GO:0016020">
    <property type="term" value="C:membrane"/>
    <property type="evidence" value="ECO:0007669"/>
    <property type="project" value="UniProtKB-SubCell"/>
</dbReference>
<dbReference type="Proteomes" id="UP000450676">
    <property type="component" value="Unassembled WGS sequence"/>
</dbReference>
<feature type="transmembrane region" description="Helical" evidence="7">
    <location>
        <begin position="144"/>
        <end position="165"/>
    </location>
</feature>
<dbReference type="Pfam" id="PF00230">
    <property type="entry name" value="MIP"/>
    <property type="match status" value="1"/>
</dbReference>
<feature type="transmembrane region" description="Helical" evidence="7">
    <location>
        <begin position="32"/>
        <end position="54"/>
    </location>
</feature>
<dbReference type="PRINTS" id="PR00783">
    <property type="entry name" value="MINTRINSICP"/>
</dbReference>
<feature type="transmembrane region" description="Helical" evidence="7">
    <location>
        <begin position="109"/>
        <end position="132"/>
    </location>
</feature>
<keyword evidence="3 6" id="KW-0812">Transmembrane</keyword>
<organism evidence="8 9">
    <name type="scientific">Pseudoduganella aquatica</name>
    <dbReference type="NCBI Taxonomy" id="2660641"/>
    <lineage>
        <taxon>Bacteria</taxon>
        <taxon>Pseudomonadati</taxon>
        <taxon>Pseudomonadota</taxon>
        <taxon>Betaproteobacteria</taxon>
        <taxon>Burkholderiales</taxon>
        <taxon>Oxalobacteraceae</taxon>
        <taxon>Telluria group</taxon>
        <taxon>Pseudoduganella</taxon>
    </lineage>
</organism>
<proteinExistence type="inferred from homology"/>
<dbReference type="SUPFAM" id="SSF81338">
    <property type="entry name" value="Aquaporin-like"/>
    <property type="match status" value="1"/>
</dbReference>
<feature type="transmembrane region" description="Helical" evidence="7">
    <location>
        <begin position="74"/>
        <end position="97"/>
    </location>
</feature>
<keyword evidence="5 7" id="KW-0472">Membrane</keyword>
<keyword evidence="9" id="KW-1185">Reference proteome</keyword>
<evidence type="ECO:0000256" key="3">
    <source>
        <dbReference type="ARBA" id="ARBA00022692"/>
    </source>
</evidence>
<protein>
    <submittedName>
        <fullName evidence="8">Aquaporin family protein</fullName>
    </submittedName>
</protein>
<evidence type="ECO:0000256" key="2">
    <source>
        <dbReference type="ARBA" id="ARBA00022448"/>
    </source>
</evidence>
<dbReference type="Gene3D" id="1.20.1080.10">
    <property type="entry name" value="Glycerol uptake facilitator protein"/>
    <property type="match status" value="2"/>
</dbReference>
<evidence type="ECO:0000256" key="6">
    <source>
        <dbReference type="RuleBase" id="RU000477"/>
    </source>
</evidence>
<dbReference type="PANTHER" id="PTHR45724:SF13">
    <property type="entry name" value="AQUAPORIN NIP1-1-RELATED"/>
    <property type="match status" value="1"/>
</dbReference>
<dbReference type="InterPro" id="IPR034294">
    <property type="entry name" value="Aquaporin_transptr"/>
</dbReference>
<accession>A0A7X4HD34</accession>
<evidence type="ECO:0000313" key="9">
    <source>
        <dbReference type="Proteomes" id="UP000450676"/>
    </source>
</evidence>
<evidence type="ECO:0000256" key="7">
    <source>
        <dbReference type="SAM" id="Phobius"/>
    </source>
</evidence>
<evidence type="ECO:0000256" key="5">
    <source>
        <dbReference type="ARBA" id="ARBA00023136"/>
    </source>
</evidence>
<evidence type="ECO:0000256" key="1">
    <source>
        <dbReference type="ARBA" id="ARBA00004141"/>
    </source>
</evidence>
<evidence type="ECO:0000256" key="4">
    <source>
        <dbReference type="ARBA" id="ARBA00022989"/>
    </source>
</evidence>
<comment type="subcellular location">
    <subcellularLocation>
        <location evidence="1">Membrane</location>
        <topology evidence="1">Multi-pass membrane protein</topology>
    </subcellularLocation>
</comment>
<feature type="transmembrane region" description="Helical" evidence="7">
    <location>
        <begin position="214"/>
        <end position="234"/>
    </location>
</feature>
<dbReference type="PANTHER" id="PTHR45724">
    <property type="entry name" value="AQUAPORIN NIP2-1"/>
    <property type="match status" value="1"/>
</dbReference>
<name>A0A7X4HD34_9BURK</name>
<feature type="transmembrane region" description="Helical" evidence="7">
    <location>
        <begin position="172"/>
        <end position="194"/>
    </location>
</feature>